<name>A0A7K0CR42_9ACTN</name>
<dbReference type="SUPFAM" id="SSF103473">
    <property type="entry name" value="MFS general substrate transporter"/>
    <property type="match status" value="1"/>
</dbReference>
<dbReference type="AlphaFoldDB" id="A0A7K0CR42"/>
<dbReference type="PRINTS" id="PR01036">
    <property type="entry name" value="TCRTETB"/>
</dbReference>
<keyword evidence="6 8" id="KW-0472">Membrane</keyword>
<evidence type="ECO:0000256" key="1">
    <source>
        <dbReference type="ARBA" id="ARBA00004651"/>
    </source>
</evidence>
<dbReference type="PROSITE" id="PS50850">
    <property type="entry name" value="MFS"/>
    <property type="match status" value="1"/>
</dbReference>
<comment type="subcellular location">
    <subcellularLocation>
        <location evidence="1">Cell membrane</location>
        <topology evidence="1">Multi-pass membrane protein</topology>
    </subcellularLocation>
</comment>
<dbReference type="EMBL" id="WEGJ01000041">
    <property type="protein sequence ID" value="MQY15946.1"/>
    <property type="molecule type" value="Genomic_DNA"/>
</dbReference>
<feature type="transmembrane region" description="Helical" evidence="8">
    <location>
        <begin position="78"/>
        <end position="97"/>
    </location>
</feature>
<organism evidence="10 11">
    <name type="scientific">Streptomyces smaragdinus</name>
    <dbReference type="NCBI Taxonomy" id="2585196"/>
    <lineage>
        <taxon>Bacteria</taxon>
        <taxon>Bacillati</taxon>
        <taxon>Actinomycetota</taxon>
        <taxon>Actinomycetes</taxon>
        <taxon>Kitasatosporales</taxon>
        <taxon>Streptomycetaceae</taxon>
        <taxon>Streptomyces</taxon>
    </lineage>
</organism>
<feature type="transmembrane region" description="Helical" evidence="8">
    <location>
        <begin position="164"/>
        <end position="184"/>
    </location>
</feature>
<dbReference type="PANTHER" id="PTHR42718:SF42">
    <property type="entry name" value="EXPORT PROTEIN"/>
    <property type="match status" value="1"/>
</dbReference>
<sequence>MTHDSSGRRGWTLVLASLGGFMATLDTLVVATALPVLRVDLGASLADLEWTVNAYNLALACLILTAAALGDRLGRKRMYVTGLALFTAASVAAALSGGPGPLIAARAVQGAGAALVLPLALTLIAEAFPAEKRGTAIGLWAGVSGLAVAAGPAVGGAIVEGISWQWIFWLNVPVGLVLIPLSLLRLTESHGPRPHLDLAGVVLAGGGLLALTWGPVRAPDLGWGSGEVVASLVAGAALVAGFLVWERRAAHPMLPLGFFRRPDFSAANAVGFLQVTSLYGALFLFVQLMQTAMRYSPLEAGVRILPWTATPAVVAPLAGALADRVGNRPLLVGGMTLQAVGLAWVASAAGVDAGYGDLVGGLVTAGVGISMCLAPVANAVVGSVPRAEAGVASGVSNALRQLGGAFGVALAAAVFARYGGYGGTRAFLDGFTPAVWVTAGVAALAVPVALFAAPRRPAPAPEVREPAGERALVE</sequence>
<feature type="transmembrane region" description="Helical" evidence="8">
    <location>
        <begin position="54"/>
        <end position="71"/>
    </location>
</feature>
<dbReference type="RefSeq" id="WP_153456736.1">
    <property type="nucleotide sequence ID" value="NZ_WEGJ01000041.1"/>
</dbReference>
<evidence type="ECO:0000313" key="11">
    <source>
        <dbReference type="Proteomes" id="UP000466345"/>
    </source>
</evidence>
<feature type="transmembrane region" description="Helical" evidence="8">
    <location>
        <begin position="196"/>
        <end position="216"/>
    </location>
</feature>
<dbReference type="Proteomes" id="UP000466345">
    <property type="component" value="Unassembled WGS sequence"/>
</dbReference>
<feature type="domain" description="Major facilitator superfamily (MFS) profile" evidence="9">
    <location>
        <begin position="12"/>
        <end position="457"/>
    </location>
</feature>
<keyword evidence="2" id="KW-0813">Transport</keyword>
<gene>
    <name evidence="10" type="primary">stp_12</name>
    <name evidence="10" type="ORF">SRB5_61380</name>
</gene>
<evidence type="ECO:0000256" key="5">
    <source>
        <dbReference type="ARBA" id="ARBA00022989"/>
    </source>
</evidence>
<evidence type="ECO:0000256" key="7">
    <source>
        <dbReference type="ARBA" id="ARBA00023251"/>
    </source>
</evidence>
<evidence type="ECO:0000256" key="4">
    <source>
        <dbReference type="ARBA" id="ARBA00022692"/>
    </source>
</evidence>
<evidence type="ECO:0000313" key="10">
    <source>
        <dbReference type="EMBL" id="MQY15946.1"/>
    </source>
</evidence>
<dbReference type="OrthoDB" id="7375466at2"/>
<keyword evidence="11" id="KW-1185">Reference proteome</keyword>
<dbReference type="InterPro" id="IPR011701">
    <property type="entry name" value="MFS"/>
</dbReference>
<feature type="transmembrane region" description="Helical" evidence="8">
    <location>
        <begin position="358"/>
        <end position="381"/>
    </location>
</feature>
<comment type="caution">
    <text evidence="10">The sequence shown here is derived from an EMBL/GenBank/DDBJ whole genome shotgun (WGS) entry which is preliminary data.</text>
</comment>
<evidence type="ECO:0000259" key="9">
    <source>
        <dbReference type="PROSITE" id="PS50850"/>
    </source>
</evidence>
<dbReference type="Gene3D" id="1.20.1250.20">
    <property type="entry name" value="MFS general substrate transporter like domains"/>
    <property type="match status" value="1"/>
</dbReference>
<evidence type="ECO:0000256" key="8">
    <source>
        <dbReference type="SAM" id="Phobius"/>
    </source>
</evidence>
<feature type="transmembrane region" description="Helical" evidence="8">
    <location>
        <begin position="329"/>
        <end position="346"/>
    </location>
</feature>
<keyword evidence="4 8" id="KW-0812">Transmembrane</keyword>
<dbReference type="GO" id="GO:0005886">
    <property type="term" value="C:plasma membrane"/>
    <property type="evidence" value="ECO:0007669"/>
    <property type="project" value="UniProtKB-SubCell"/>
</dbReference>
<feature type="transmembrane region" description="Helical" evidence="8">
    <location>
        <begin position="266"/>
        <end position="289"/>
    </location>
</feature>
<feature type="transmembrane region" description="Helical" evidence="8">
    <location>
        <begin position="402"/>
        <end position="421"/>
    </location>
</feature>
<dbReference type="PANTHER" id="PTHR42718">
    <property type="entry name" value="MAJOR FACILITATOR SUPERFAMILY MULTIDRUG TRANSPORTER MFSC"/>
    <property type="match status" value="1"/>
</dbReference>
<reference evidence="10 11" key="1">
    <citation type="submission" date="2019-10" db="EMBL/GenBank/DDBJ databases">
        <title>Streptomyces smaragdinus sp. nov. and Streptomyces fabii sp. nov., isolated from the gut of fungus growing-termite Macrotermes natalensis.</title>
        <authorList>
            <person name="Schwitalla J."/>
            <person name="Benndorf R."/>
            <person name="Martin K."/>
            <person name="De Beer W."/>
            <person name="Kaster A.-K."/>
            <person name="Vollmers J."/>
            <person name="Poulsen M."/>
            <person name="Beemelmanns C."/>
        </authorList>
    </citation>
    <scope>NUCLEOTIDE SEQUENCE [LARGE SCALE GENOMIC DNA]</scope>
    <source>
        <strain evidence="10 11">RB5</strain>
    </source>
</reference>
<dbReference type="Pfam" id="PF07690">
    <property type="entry name" value="MFS_1"/>
    <property type="match status" value="1"/>
</dbReference>
<keyword evidence="3" id="KW-1003">Cell membrane</keyword>
<feature type="transmembrane region" description="Helical" evidence="8">
    <location>
        <begin position="137"/>
        <end position="158"/>
    </location>
</feature>
<protein>
    <submittedName>
        <fullName evidence="10">Multidrug resistance protein Stp</fullName>
    </submittedName>
</protein>
<dbReference type="NCBIfam" id="TIGR00711">
    <property type="entry name" value="efflux_EmrB"/>
    <property type="match status" value="1"/>
</dbReference>
<evidence type="ECO:0000256" key="6">
    <source>
        <dbReference type="ARBA" id="ARBA00023136"/>
    </source>
</evidence>
<dbReference type="CDD" id="cd17321">
    <property type="entry name" value="MFS_MMR_MDR_like"/>
    <property type="match status" value="1"/>
</dbReference>
<feature type="transmembrane region" description="Helical" evidence="8">
    <location>
        <begin position="12"/>
        <end position="34"/>
    </location>
</feature>
<evidence type="ECO:0000256" key="2">
    <source>
        <dbReference type="ARBA" id="ARBA00022448"/>
    </source>
</evidence>
<dbReference type="InterPro" id="IPR004638">
    <property type="entry name" value="EmrB-like"/>
</dbReference>
<keyword evidence="7" id="KW-0046">Antibiotic resistance</keyword>
<proteinExistence type="predicted"/>
<feature type="transmembrane region" description="Helical" evidence="8">
    <location>
        <begin position="103"/>
        <end position="125"/>
    </location>
</feature>
<dbReference type="GO" id="GO:0046677">
    <property type="term" value="P:response to antibiotic"/>
    <property type="evidence" value="ECO:0007669"/>
    <property type="project" value="UniProtKB-KW"/>
</dbReference>
<keyword evidence="5 8" id="KW-1133">Transmembrane helix</keyword>
<dbReference type="GO" id="GO:0022857">
    <property type="term" value="F:transmembrane transporter activity"/>
    <property type="evidence" value="ECO:0007669"/>
    <property type="project" value="InterPro"/>
</dbReference>
<feature type="transmembrane region" description="Helical" evidence="8">
    <location>
        <begin position="228"/>
        <end position="245"/>
    </location>
</feature>
<feature type="transmembrane region" description="Helical" evidence="8">
    <location>
        <begin position="304"/>
        <end position="322"/>
    </location>
</feature>
<dbReference type="InterPro" id="IPR036259">
    <property type="entry name" value="MFS_trans_sf"/>
</dbReference>
<dbReference type="Gene3D" id="1.20.1720.10">
    <property type="entry name" value="Multidrug resistance protein D"/>
    <property type="match status" value="1"/>
</dbReference>
<evidence type="ECO:0000256" key="3">
    <source>
        <dbReference type="ARBA" id="ARBA00022475"/>
    </source>
</evidence>
<feature type="transmembrane region" description="Helical" evidence="8">
    <location>
        <begin position="433"/>
        <end position="453"/>
    </location>
</feature>
<accession>A0A7K0CR42</accession>
<dbReference type="InterPro" id="IPR020846">
    <property type="entry name" value="MFS_dom"/>
</dbReference>